<evidence type="ECO:0000313" key="2">
    <source>
        <dbReference type="Proteomes" id="UP000324800"/>
    </source>
</evidence>
<dbReference type="PANTHER" id="PTHR11319:SF35">
    <property type="entry name" value="OUTER MEMBRANE PROTEIN PMPC-RELATED"/>
    <property type="match status" value="1"/>
</dbReference>
<accession>A0A5J4X1L6</accession>
<dbReference type="SMART" id="SM00710">
    <property type="entry name" value="PbH1"/>
    <property type="match status" value="9"/>
</dbReference>
<comment type="caution">
    <text evidence="1">The sequence shown here is derived from an EMBL/GenBank/DDBJ whole genome shotgun (WGS) entry which is preliminary data.</text>
</comment>
<sequence length="1766" mass="189606">MNIHSYSLIQSISNDNYSQGYDLNLTNTSFENTGTDNSHQFMNIEVWSGVQVLIEDCQFSGFKGAIGSRHCGAVSIVAQCSNIPQGSVIIENNETGIETNDCISNSPCQLFTTILYTKLGIIGAGFNNATDTCTISLKSDTQSQMNIQLGNITTISQQVRNIVIQSDGYYPTVVGTPSMKKIKASTQGGVYYLFALQTKVQLTVRKLIFDNLMPEQYDGFLFALVQEVGSSISILNITDCVFEQDSTSYAGNDPLNSGLICIAGGSVSIKSTEFKNYMFSSEASIIFLFQEDDPNQYRNELFITSSSLSSSPSSFENITQSGDLCLGGTVIRGTTTNADNKFQIDSNTLFKSCISQNGNGGAINLDLYGQQGFIIDTVTFDTCQGKNGGAIYFDFIELYTSMNITNCVFVDCNATNGGSGGALWWQFFGDSVSDINDTTFTRCSCMQEGNGGAFALTLKNHWAGVNMNRCTFTECATLAGLESQNFGWGGAIFVDLQHNDSVLESSMKFLDLVFANCDAAGQGKNIHICTTDIARTRNDITTNTLITVTAAPDLYTNPDYYQDYMAILDTDVDLGTNDENVHKALFTEQADYISNVYNPFYVDSTKASNILHCGDTQSSACKTMKYIIGIRPDPTQQNYSRGVDNVTVVFISNTDQEYDEAISTYTRIGYKFVVKSLGYHQQTEGYTKVLINTASIGQNKSLFQIQASSLLELCGLKFNNLYYSCANPLFSLTCNGTANLPFLSFIECEFSRNVPNPSSNYISHYIISSTGGILSIKNTNFSNYNFNSQKSVVYQKPRESTYVLWQQYQSSSCKMSVTGCLFENIKQQISTYYYTNQQSHGSAINAQSNVTDGLIILNTVFNNCSTDFGNGGAVYAILNSTGRAQINKVIFRSCKASSGGGLYAQISGGGKIEIFNATKFDTCQTNSDTNSQGSGLYADISGSSSNISIYGMTEFLSCTGSDSGGGVYIMYSAVNNGQSGSVLLDYVSITSCTSKNGGGIYSQLKNQGKMKIQHTNFTSCQATTQYGGGIFLNATGNGTQIELSNTNLFQSCKSYNDGGGIYVRLYNLANFSLKQSIINLCNSTNGDGGGILCYIEGGAKLFIQNEVEISNCECQSSIKSGGGLFAYVTDTTTSSVNSSLQITNDVKFTSCKSGQNGGGIYAMLIYPARLTINQTNFTGCQAGNGAGIYGSFSNTVTNSPLYTSCTMQYIRFDGCYSSTSGGGMYALISQRAAVQISNTDIIGCYCTSASSNGGGMYLQITGRIGFSGPDQLFDISSNVLFDSCYCQGNGGGIFAQLSDMGKLRIGMTTFDKCRCTSNTNGQGGGIYATILSAGLLLQIYDQVDFIDCTSEFDGGGIYAKIQQGQMSISNTTFDTCKAKQSGGGIYFDIEGYSQYYTTTLAIITITNQVKFESCESVVRGGAIYADMSIKSQLFIKETQMIGCKSTSTTSGQGGGIYAKVDGADDLLQISDSVQITQCSSGFQGGAIYSQVSGNNAKLDIQNQVTISQCESILDGGAIYAIVQQLGKLSVNSKFTNCKSTNGKGGAIFSDITGQPYQKSTVQISNQVEFVDCESSSDGGAVYSDMKLLSDLQVSGVKFTRCKSNSGKGGGICAVSSYSDSSLQITDLIEFTNCNSSLEGGAIYAILAGTNTLKLSQITFTNCKSLTEKGGAIYSEFSGTNANAMPIDEIQMNQCQSELNGGGIYATITGTKSLKLSKITFSNCRSVSGKGGGIYTLMSGSNSQVQITDQVEFTNCNSSLEGGGIYS</sequence>
<protein>
    <submittedName>
        <fullName evidence="1">Uncharacterized protein</fullName>
    </submittedName>
</protein>
<dbReference type="SUPFAM" id="SSF51126">
    <property type="entry name" value="Pectin lyase-like"/>
    <property type="match status" value="1"/>
</dbReference>
<gene>
    <name evidence="1" type="ORF">EZS28_003373</name>
</gene>
<evidence type="ECO:0000313" key="1">
    <source>
        <dbReference type="EMBL" id="KAA6401104.1"/>
    </source>
</evidence>
<feature type="non-terminal residue" evidence="1">
    <location>
        <position position="1766"/>
    </location>
</feature>
<proteinExistence type="predicted"/>
<dbReference type="InterPro" id="IPR011050">
    <property type="entry name" value="Pectin_lyase_fold/virulence"/>
</dbReference>
<organism evidence="1 2">
    <name type="scientific">Streblomastix strix</name>
    <dbReference type="NCBI Taxonomy" id="222440"/>
    <lineage>
        <taxon>Eukaryota</taxon>
        <taxon>Metamonada</taxon>
        <taxon>Preaxostyla</taxon>
        <taxon>Oxymonadida</taxon>
        <taxon>Streblomastigidae</taxon>
        <taxon>Streblomastix</taxon>
    </lineage>
</organism>
<reference evidence="1 2" key="1">
    <citation type="submission" date="2019-03" db="EMBL/GenBank/DDBJ databases">
        <title>Single cell metagenomics reveals metabolic interactions within the superorganism composed of flagellate Streblomastix strix and complex community of Bacteroidetes bacteria on its surface.</title>
        <authorList>
            <person name="Treitli S.C."/>
            <person name="Kolisko M."/>
            <person name="Husnik F."/>
            <person name="Keeling P."/>
            <person name="Hampl V."/>
        </authorList>
    </citation>
    <scope>NUCLEOTIDE SEQUENCE [LARGE SCALE GENOMIC DNA]</scope>
    <source>
        <strain evidence="1">ST1C</strain>
    </source>
</reference>
<dbReference type="EMBL" id="SNRW01000446">
    <property type="protein sequence ID" value="KAA6401104.1"/>
    <property type="molecule type" value="Genomic_DNA"/>
</dbReference>
<dbReference type="PANTHER" id="PTHR11319">
    <property type="entry name" value="G PROTEIN-COUPLED RECEPTOR-RELATED"/>
    <property type="match status" value="1"/>
</dbReference>
<name>A0A5J4X1L6_9EUKA</name>
<dbReference type="InterPro" id="IPR006626">
    <property type="entry name" value="PbH1"/>
</dbReference>
<dbReference type="Proteomes" id="UP000324800">
    <property type="component" value="Unassembled WGS sequence"/>
</dbReference>